<keyword evidence="5" id="KW-0812">Transmembrane</keyword>
<feature type="transmembrane region" description="Helical" evidence="5">
    <location>
        <begin position="6"/>
        <end position="22"/>
    </location>
</feature>
<dbReference type="PANTHER" id="PTHR43272:SF83">
    <property type="entry name" value="ACYL-COA SYNTHETASE LONG-CHAIN, ISOFORM J"/>
    <property type="match status" value="1"/>
</dbReference>
<dbReference type="InterPro" id="IPR042099">
    <property type="entry name" value="ANL_N_sf"/>
</dbReference>
<sequence>MSIVGITLLVIVLVSLIILYHLRPNGYDPKLNGCFVGEASSGESRVMRGYGGIDKLVDYNVPGFETIADVVNGMTRRHQNKLIGYRTLIKEVPYKTIKTITNNKEVEKVLYKYQMSDYQYFSDVEFQTLINKLSSGIADAGFKSGDKIAIFCETRYEWMAMLLACCRQGIIIVTVYATLGDESVSVALKETEVKAIVVSKETIQRINKIQVPNDVKLICVDELEEYPKEFKIFKFSELKESTIHSSFTPVKPNDLALIMYTSGTSKDPKGVLVEQKQILMLSVGYQKNIFFDQDVFIAYLPLAHIFELCIEFAVIMHGGTVGYANVRTLTSPGVIDCKSDLCALEPTILIGVPTVFNRVRKAILETVNKSAASKQKIFNACYWIKEKLYVNFNLRTPYLFMPIVKLVDAIAFRPLAISLFGSYLKAIIIGGSALPCELQHFLQCVVPDVDIMQGFGMTELCGACSVMPHGDDTLGSIGCLFPMYEAKLRDVPELGYLTSNNPPQGELLFRGLPVSKGYFNRPEESKEAFTEDGWLCTGDIAKFDEQCHIYIIDRKKNIVKQPCGEYISLELVESKYSSLRIVDSICVFADAFHDFVVALILPNKNVIQEISDKPFEEACEDKTVIQEVKKLLKEAESTLTERQRVKHFALLSDDWTPENGMLTAALKLKRQAISTKYQLIIKKLFDEK</sequence>
<dbReference type="EMBL" id="BAAFRS010000317">
    <property type="protein sequence ID" value="GAB1227002.1"/>
    <property type="molecule type" value="Genomic_DNA"/>
</dbReference>
<dbReference type="Proteomes" id="UP001628156">
    <property type="component" value="Unassembled WGS sequence"/>
</dbReference>
<name>A0ABQ0DW92_9EUKA</name>
<accession>A0ABQ0DW92</accession>
<keyword evidence="2" id="KW-0436">Ligase</keyword>
<evidence type="ECO:0000259" key="6">
    <source>
        <dbReference type="Pfam" id="PF00501"/>
    </source>
</evidence>
<evidence type="ECO:0000256" key="2">
    <source>
        <dbReference type="ARBA" id="ARBA00022598"/>
    </source>
</evidence>
<keyword evidence="4" id="KW-0067">ATP-binding</keyword>
<reference evidence="7 8" key="1">
    <citation type="journal article" date="2019" name="PLoS Negl. Trop. Dis.">
        <title>Whole genome sequencing of Entamoeba nuttalli reveals mammalian host-related molecular signatures and a novel octapeptide-repeat surface protein.</title>
        <authorList>
            <person name="Tanaka M."/>
            <person name="Makiuchi T."/>
            <person name="Komiyama T."/>
            <person name="Shiina T."/>
            <person name="Osaki K."/>
            <person name="Tachibana H."/>
        </authorList>
    </citation>
    <scope>NUCLEOTIDE SEQUENCE [LARGE SCALE GENOMIC DNA]</scope>
    <source>
        <strain evidence="7 8">P19-061405</strain>
    </source>
</reference>
<comment type="similarity">
    <text evidence="1">Belongs to the ATP-dependent AMP-binding enzyme family.</text>
</comment>
<comment type="caution">
    <text evidence="7">The sequence shown here is derived from an EMBL/GenBank/DDBJ whole genome shotgun (WGS) entry which is preliminary data.</text>
</comment>
<organism evidence="7 8">
    <name type="scientific">Entamoeba nuttalli</name>
    <dbReference type="NCBI Taxonomy" id="412467"/>
    <lineage>
        <taxon>Eukaryota</taxon>
        <taxon>Amoebozoa</taxon>
        <taxon>Evosea</taxon>
        <taxon>Archamoebae</taxon>
        <taxon>Mastigamoebida</taxon>
        <taxon>Entamoebidae</taxon>
        <taxon>Entamoeba</taxon>
    </lineage>
</organism>
<evidence type="ECO:0000256" key="5">
    <source>
        <dbReference type="SAM" id="Phobius"/>
    </source>
</evidence>
<dbReference type="InterPro" id="IPR000873">
    <property type="entry name" value="AMP-dep_synth/lig_dom"/>
</dbReference>
<dbReference type="Gene3D" id="3.40.50.12780">
    <property type="entry name" value="N-terminal domain of ligase-like"/>
    <property type="match status" value="1"/>
</dbReference>
<keyword evidence="5" id="KW-1133">Transmembrane helix</keyword>
<dbReference type="Pfam" id="PF00501">
    <property type="entry name" value="AMP-binding"/>
    <property type="match status" value="1"/>
</dbReference>
<evidence type="ECO:0000313" key="8">
    <source>
        <dbReference type="Proteomes" id="UP001628156"/>
    </source>
</evidence>
<evidence type="ECO:0000256" key="1">
    <source>
        <dbReference type="ARBA" id="ARBA00006432"/>
    </source>
</evidence>
<proteinExistence type="inferred from homology"/>
<dbReference type="SUPFAM" id="SSF56801">
    <property type="entry name" value="Acetyl-CoA synthetase-like"/>
    <property type="match status" value="1"/>
</dbReference>
<dbReference type="PANTHER" id="PTHR43272">
    <property type="entry name" value="LONG-CHAIN-FATTY-ACID--COA LIGASE"/>
    <property type="match status" value="1"/>
</dbReference>
<feature type="domain" description="AMP-dependent synthetase/ligase" evidence="6">
    <location>
        <begin position="107"/>
        <end position="519"/>
    </location>
</feature>
<protein>
    <recommendedName>
        <fullName evidence="6">AMP-dependent synthetase/ligase domain-containing protein</fullName>
    </recommendedName>
</protein>
<evidence type="ECO:0000256" key="3">
    <source>
        <dbReference type="ARBA" id="ARBA00022741"/>
    </source>
</evidence>
<keyword evidence="3" id="KW-0547">Nucleotide-binding</keyword>
<gene>
    <name evidence="7" type="ORF">ENUP19_0317G0007</name>
</gene>
<evidence type="ECO:0000256" key="4">
    <source>
        <dbReference type="ARBA" id="ARBA00022840"/>
    </source>
</evidence>
<keyword evidence="5" id="KW-0472">Membrane</keyword>
<keyword evidence="8" id="KW-1185">Reference proteome</keyword>
<evidence type="ECO:0000313" key="7">
    <source>
        <dbReference type="EMBL" id="GAB1227002.1"/>
    </source>
</evidence>